<feature type="signal peptide" evidence="2">
    <location>
        <begin position="1"/>
        <end position="19"/>
    </location>
</feature>
<proteinExistence type="predicted"/>
<dbReference type="AlphaFoldDB" id="A0A2M7VAR4"/>
<dbReference type="PROSITE" id="PS51257">
    <property type="entry name" value="PROKAR_LIPOPROTEIN"/>
    <property type="match status" value="1"/>
</dbReference>
<evidence type="ECO:0000313" key="3">
    <source>
        <dbReference type="EMBL" id="PIZ96001.1"/>
    </source>
</evidence>
<gene>
    <name evidence="3" type="ORF">COX80_02590</name>
</gene>
<keyword evidence="2" id="KW-0732">Signal</keyword>
<protein>
    <recommendedName>
        <fullName evidence="5">Fibronectin type-III domain-containing protein</fullName>
    </recommendedName>
</protein>
<feature type="compositionally biased region" description="Low complexity" evidence="1">
    <location>
        <begin position="55"/>
        <end position="67"/>
    </location>
</feature>
<organism evidence="3 4">
    <name type="scientific">Candidatus Magasanikbacteria bacterium CG_4_10_14_0_2_um_filter_33_14</name>
    <dbReference type="NCBI Taxonomy" id="1974636"/>
    <lineage>
        <taxon>Bacteria</taxon>
        <taxon>Candidatus Magasanikiibacteriota</taxon>
    </lineage>
</organism>
<name>A0A2M7VAR4_9BACT</name>
<evidence type="ECO:0008006" key="5">
    <source>
        <dbReference type="Google" id="ProtNLM"/>
    </source>
</evidence>
<accession>A0A2M7VAR4</accession>
<dbReference type="Proteomes" id="UP000231453">
    <property type="component" value="Unassembled WGS sequence"/>
</dbReference>
<sequence>MRKAHILLASAFALLLVGAGCSNTSTNNNSDNAMPEKNTKTTETTKIQPEKNKPTLAETTSSELTLSGKATDEAGTVSLTWSAPQDLKDKVETWRLLYGKDANPTFPASWYFERGPSFFDKVWSGLPSGTAHIRVCAVVNNECTVFSNDLEVNIK</sequence>
<evidence type="ECO:0000313" key="4">
    <source>
        <dbReference type="Proteomes" id="UP000231453"/>
    </source>
</evidence>
<evidence type="ECO:0000256" key="1">
    <source>
        <dbReference type="SAM" id="MobiDB-lite"/>
    </source>
</evidence>
<feature type="chain" id="PRO_5014721249" description="Fibronectin type-III domain-containing protein" evidence="2">
    <location>
        <begin position="20"/>
        <end position="155"/>
    </location>
</feature>
<feature type="region of interest" description="Disordered" evidence="1">
    <location>
        <begin position="25"/>
        <end position="68"/>
    </location>
</feature>
<comment type="caution">
    <text evidence="3">The sequence shown here is derived from an EMBL/GenBank/DDBJ whole genome shotgun (WGS) entry which is preliminary data.</text>
</comment>
<evidence type="ECO:0000256" key="2">
    <source>
        <dbReference type="SAM" id="SignalP"/>
    </source>
</evidence>
<dbReference type="EMBL" id="PFPL01000037">
    <property type="protein sequence ID" value="PIZ96001.1"/>
    <property type="molecule type" value="Genomic_DNA"/>
</dbReference>
<reference evidence="4" key="1">
    <citation type="submission" date="2017-09" db="EMBL/GenBank/DDBJ databases">
        <title>Depth-based differentiation of microbial function through sediment-hosted aquifers and enrichment of novel symbionts in the deep terrestrial subsurface.</title>
        <authorList>
            <person name="Probst A.J."/>
            <person name="Ladd B."/>
            <person name="Jarett J.K."/>
            <person name="Geller-Mcgrath D.E."/>
            <person name="Sieber C.M.K."/>
            <person name="Emerson J.B."/>
            <person name="Anantharaman K."/>
            <person name="Thomas B.C."/>
            <person name="Malmstrom R."/>
            <person name="Stieglmeier M."/>
            <person name="Klingl A."/>
            <person name="Woyke T."/>
            <person name="Ryan C.M."/>
            <person name="Banfield J.F."/>
        </authorList>
    </citation>
    <scope>NUCLEOTIDE SEQUENCE [LARGE SCALE GENOMIC DNA]</scope>
</reference>